<evidence type="ECO:0000259" key="2">
    <source>
        <dbReference type="Pfam" id="PF05170"/>
    </source>
</evidence>
<organism evidence="3 4">
    <name type="scientific">Aquimonas voraii</name>
    <dbReference type="NCBI Taxonomy" id="265719"/>
    <lineage>
        <taxon>Bacteria</taxon>
        <taxon>Pseudomonadati</taxon>
        <taxon>Pseudomonadota</taxon>
        <taxon>Gammaproteobacteria</taxon>
        <taxon>Lysobacterales</taxon>
        <taxon>Lysobacteraceae</taxon>
        <taxon>Aquimonas</taxon>
    </lineage>
</organism>
<dbReference type="RefSeq" id="WP_091245843.1">
    <property type="nucleotide sequence ID" value="NZ_FNAG01000019.1"/>
</dbReference>
<dbReference type="Proteomes" id="UP000199603">
    <property type="component" value="Unassembled WGS sequence"/>
</dbReference>
<name>A0A1G7A5Z9_9GAMM</name>
<proteinExistence type="predicted"/>
<sequence>MNASAAPRGQRWPLYAGGVILLLILLLALLRHHMQPEHLSATLLAQAEGATGLSLKLAVPADVSLWPDLNIVLRGLEARSEAGARPLLTAERVELALPWGTLWGREIELTALRLQRPQLDRDALANWLSARPSTVGPAAPPRLPRLAAELAISEGRVFGRAADSWALEEIDLQLSRLLPGKDFRLSLALDYREGDLRIPLQADAAGQLATQGMPLELAPLALRWLDPEREDEELLRLNGHLELAWPHRLQLLLEGRGRRWPRDWPSLPRAADESPGEYTLALEFVGTPEGRGPLTARFARGSLQADLQADAAELLEWIAQPGPRDLPPAQFRATVPLIEQPDLRIEGLQIELRETETEADAD</sequence>
<dbReference type="GO" id="GO:0090313">
    <property type="term" value="P:regulation of protein targeting to membrane"/>
    <property type="evidence" value="ECO:0007669"/>
    <property type="project" value="TreeGrafter"/>
</dbReference>
<keyword evidence="1" id="KW-0472">Membrane</keyword>
<dbReference type="AlphaFoldDB" id="A0A1G7A5Z9"/>
<dbReference type="OrthoDB" id="5965899at2"/>
<evidence type="ECO:0000256" key="1">
    <source>
        <dbReference type="SAM" id="Phobius"/>
    </source>
</evidence>
<feature type="domain" description="AsmA" evidence="2">
    <location>
        <begin position="20"/>
        <end position="123"/>
    </location>
</feature>
<keyword evidence="4" id="KW-1185">Reference proteome</keyword>
<feature type="transmembrane region" description="Helical" evidence="1">
    <location>
        <begin position="12"/>
        <end position="30"/>
    </location>
</feature>
<reference evidence="3 4" key="1">
    <citation type="submission" date="2016-10" db="EMBL/GenBank/DDBJ databases">
        <authorList>
            <person name="de Groot N.N."/>
        </authorList>
    </citation>
    <scope>NUCLEOTIDE SEQUENCE [LARGE SCALE GENOMIC DNA]</scope>
    <source>
        <strain evidence="3 4">DSM 16957</strain>
    </source>
</reference>
<dbReference type="InterPro" id="IPR007844">
    <property type="entry name" value="AsmA"/>
</dbReference>
<gene>
    <name evidence="3" type="ORF">SAMN04488509_11925</name>
</gene>
<dbReference type="Pfam" id="PF05170">
    <property type="entry name" value="AsmA"/>
    <property type="match status" value="1"/>
</dbReference>
<evidence type="ECO:0000313" key="4">
    <source>
        <dbReference type="Proteomes" id="UP000199603"/>
    </source>
</evidence>
<dbReference type="STRING" id="265719.SAMN04488509_11925"/>
<accession>A0A1G7A5Z9</accession>
<protein>
    <submittedName>
        <fullName evidence="3">AsmA family protein</fullName>
    </submittedName>
</protein>
<evidence type="ECO:0000313" key="3">
    <source>
        <dbReference type="EMBL" id="SDE10093.1"/>
    </source>
</evidence>
<keyword evidence="1" id="KW-0812">Transmembrane</keyword>
<keyword evidence="1" id="KW-1133">Transmembrane helix</keyword>
<dbReference type="InterPro" id="IPR052894">
    <property type="entry name" value="AsmA-related"/>
</dbReference>
<dbReference type="PANTHER" id="PTHR30441">
    <property type="entry name" value="DUF748 DOMAIN-CONTAINING PROTEIN"/>
    <property type="match status" value="1"/>
</dbReference>
<dbReference type="GO" id="GO:0005886">
    <property type="term" value="C:plasma membrane"/>
    <property type="evidence" value="ECO:0007669"/>
    <property type="project" value="TreeGrafter"/>
</dbReference>
<dbReference type="PANTHER" id="PTHR30441:SF4">
    <property type="entry name" value="PROTEIN ASMA"/>
    <property type="match status" value="1"/>
</dbReference>
<dbReference type="EMBL" id="FNAG01000019">
    <property type="protein sequence ID" value="SDE10093.1"/>
    <property type="molecule type" value="Genomic_DNA"/>
</dbReference>